<dbReference type="EMBL" id="LAZR01007382">
    <property type="protein sequence ID" value="KKM85617.1"/>
    <property type="molecule type" value="Genomic_DNA"/>
</dbReference>
<sequence>MLDEIMGSIDKVASVVDENIFTEQERAEILTQRLEIDANSDNQLAKMIRPIVTLITCAVWVFVHIASVFHKISPEVLYSCDAAFMTCIGFYFDSRRREKINQRKIIAAIKIEKEKLSQQRIQNRREARLERIRARKDNR</sequence>
<feature type="transmembrane region" description="Helical" evidence="1">
    <location>
        <begin position="51"/>
        <end position="70"/>
    </location>
</feature>
<keyword evidence="1" id="KW-0472">Membrane</keyword>
<accession>A0A0F9NWF7</accession>
<organism evidence="2">
    <name type="scientific">marine sediment metagenome</name>
    <dbReference type="NCBI Taxonomy" id="412755"/>
    <lineage>
        <taxon>unclassified sequences</taxon>
        <taxon>metagenomes</taxon>
        <taxon>ecological metagenomes</taxon>
    </lineage>
</organism>
<evidence type="ECO:0000256" key="1">
    <source>
        <dbReference type="SAM" id="Phobius"/>
    </source>
</evidence>
<gene>
    <name evidence="2" type="ORF">LCGC14_1287250</name>
</gene>
<dbReference type="AlphaFoldDB" id="A0A0F9NWF7"/>
<reference evidence="2" key="1">
    <citation type="journal article" date="2015" name="Nature">
        <title>Complex archaea that bridge the gap between prokaryotes and eukaryotes.</title>
        <authorList>
            <person name="Spang A."/>
            <person name="Saw J.H."/>
            <person name="Jorgensen S.L."/>
            <person name="Zaremba-Niedzwiedzka K."/>
            <person name="Martijn J."/>
            <person name="Lind A.E."/>
            <person name="van Eijk R."/>
            <person name="Schleper C."/>
            <person name="Guy L."/>
            <person name="Ettema T.J."/>
        </authorList>
    </citation>
    <scope>NUCLEOTIDE SEQUENCE</scope>
</reference>
<name>A0A0F9NWF7_9ZZZZ</name>
<protein>
    <submittedName>
        <fullName evidence="2">Uncharacterized protein</fullName>
    </submittedName>
</protein>
<keyword evidence="1" id="KW-1133">Transmembrane helix</keyword>
<comment type="caution">
    <text evidence="2">The sequence shown here is derived from an EMBL/GenBank/DDBJ whole genome shotgun (WGS) entry which is preliminary data.</text>
</comment>
<proteinExistence type="predicted"/>
<keyword evidence="1" id="KW-0812">Transmembrane</keyword>
<evidence type="ECO:0000313" key="2">
    <source>
        <dbReference type="EMBL" id="KKM85617.1"/>
    </source>
</evidence>